<feature type="compositionally biased region" description="Gly residues" evidence="1">
    <location>
        <begin position="17"/>
        <end position="28"/>
    </location>
</feature>
<feature type="compositionally biased region" description="Pro residues" evidence="1">
    <location>
        <begin position="482"/>
        <end position="492"/>
    </location>
</feature>
<feature type="compositionally biased region" description="Polar residues" evidence="1">
    <location>
        <begin position="136"/>
        <end position="146"/>
    </location>
</feature>
<evidence type="ECO:0000313" key="3">
    <source>
        <dbReference type="Proteomes" id="UP001301769"/>
    </source>
</evidence>
<feature type="compositionally biased region" description="Low complexity" evidence="1">
    <location>
        <begin position="433"/>
        <end position="465"/>
    </location>
</feature>
<feature type="region of interest" description="Disordered" evidence="1">
    <location>
        <begin position="527"/>
        <end position="546"/>
    </location>
</feature>
<feature type="region of interest" description="Disordered" evidence="1">
    <location>
        <begin position="248"/>
        <end position="465"/>
    </location>
</feature>
<proteinExistence type="predicted"/>
<feature type="compositionally biased region" description="Polar residues" evidence="1">
    <location>
        <begin position="386"/>
        <end position="432"/>
    </location>
</feature>
<feature type="region of interest" description="Disordered" evidence="1">
    <location>
        <begin position="1"/>
        <end position="147"/>
    </location>
</feature>
<feature type="compositionally biased region" description="Low complexity" evidence="1">
    <location>
        <begin position="682"/>
        <end position="695"/>
    </location>
</feature>
<feature type="region of interest" description="Disordered" evidence="1">
    <location>
        <begin position="641"/>
        <end position="780"/>
    </location>
</feature>
<evidence type="ECO:0000313" key="2">
    <source>
        <dbReference type="EMBL" id="KAK4216243.1"/>
    </source>
</evidence>
<feature type="region of interest" description="Disordered" evidence="1">
    <location>
        <begin position="477"/>
        <end position="515"/>
    </location>
</feature>
<feature type="compositionally biased region" description="Pro residues" evidence="1">
    <location>
        <begin position="319"/>
        <end position="331"/>
    </location>
</feature>
<evidence type="ECO:0000256" key="1">
    <source>
        <dbReference type="SAM" id="MobiDB-lite"/>
    </source>
</evidence>
<reference evidence="2" key="1">
    <citation type="journal article" date="2023" name="Mol. Phylogenet. Evol.">
        <title>Genome-scale phylogeny and comparative genomics of the fungal order Sordariales.</title>
        <authorList>
            <person name="Hensen N."/>
            <person name="Bonometti L."/>
            <person name="Westerberg I."/>
            <person name="Brannstrom I.O."/>
            <person name="Guillou S."/>
            <person name="Cros-Aarteil S."/>
            <person name="Calhoun S."/>
            <person name="Haridas S."/>
            <person name="Kuo A."/>
            <person name="Mondo S."/>
            <person name="Pangilinan J."/>
            <person name="Riley R."/>
            <person name="LaButti K."/>
            <person name="Andreopoulos B."/>
            <person name="Lipzen A."/>
            <person name="Chen C."/>
            <person name="Yan M."/>
            <person name="Daum C."/>
            <person name="Ng V."/>
            <person name="Clum A."/>
            <person name="Steindorff A."/>
            <person name="Ohm R.A."/>
            <person name="Martin F."/>
            <person name="Silar P."/>
            <person name="Natvig D.O."/>
            <person name="Lalanne C."/>
            <person name="Gautier V."/>
            <person name="Ament-Velasquez S.L."/>
            <person name="Kruys A."/>
            <person name="Hutchinson M.I."/>
            <person name="Powell A.J."/>
            <person name="Barry K."/>
            <person name="Miller A.N."/>
            <person name="Grigoriev I.V."/>
            <person name="Debuchy R."/>
            <person name="Gladieux P."/>
            <person name="Hiltunen Thoren M."/>
            <person name="Johannesson H."/>
        </authorList>
    </citation>
    <scope>NUCLEOTIDE SEQUENCE</scope>
    <source>
        <strain evidence="2">PSN293</strain>
    </source>
</reference>
<feature type="compositionally biased region" description="Polar residues" evidence="1">
    <location>
        <begin position="336"/>
        <end position="346"/>
    </location>
</feature>
<dbReference type="AlphaFoldDB" id="A0AAN6YBH7"/>
<accession>A0AAN6YBH7</accession>
<comment type="caution">
    <text evidence="2">The sequence shown here is derived from an EMBL/GenBank/DDBJ whole genome shotgun (WGS) entry which is preliminary data.</text>
</comment>
<keyword evidence="3" id="KW-1185">Reference proteome</keyword>
<feature type="compositionally biased region" description="Basic residues" evidence="1">
    <location>
        <begin position="705"/>
        <end position="720"/>
    </location>
</feature>
<name>A0AAN6YBH7_9PEZI</name>
<protein>
    <submittedName>
        <fullName evidence="2">Uncharacterized protein</fullName>
    </submittedName>
</protein>
<feature type="compositionally biased region" description="Polar residues" evidence="1">
    <location>
        <begin position="32"/>
        <end position="42"/>
    </location>
</feature>
<feature type="compositionally biased region" description="Low complexity" evidence="1">
    <location>
        <begin position="823"/>
        <end position="833"/>
    </location>
</feature>
<gene>
    <name evidence="2" type="ORF">QBC37DRAFT_97530</name>
</gene>
<feature type="compositionally biased region" description="Basic residues" evidence="1">
    <location>
        <begin position="376"/>
        <end position="385"/>
    </location>
</feature>
<organism evidence="2 3">
    <name type="scientific">Rhypophila decipiens</name>
    <dbReference type="NCBI Taxonomy" id="261697"/>
    <lineage>
        <taxon>Eukaryota</taxon>
        <taxon>Fungi</taxon>
        <taxon>Dikarya</taxon>
        <taxon>Ascomycota</taxon>
        <taxon>Pezizomycotina</taxon>
        <taxon>Sordariomycetes</taxon>
        <taxon>Sordariomycetidae</taxon>
        <taxon>Sordariales</taxon>
        <taxon>Naviculisporaceae</taxon>
        <taxon>Rhypophila</taxon>
    </lineage>
</organism>
<reference evidence="2" key="2">
    <citation type="submission" date="2023-05" db="EMBL/GenBank/DDBJ databases">
        <authorList>
            <consortium name="Lawrence Berkeley National Laboratory"/>
            <person name="Steindorff A."/>
            <person name="Hensen N."/>
            <person name="Bonometti L."/>
            <person name="Westerberg I."/>
            <person name="Brannstrom I.O."/>
            <person name="Guillou S."/>
            <person name="Cros-Aarteil S."/>
            <person name="Calhoun S."/>
            <person name="Haridas S."/>
            <person name="Kuo A."/>
            <person name="Mondo S."/>
            <person name="Pangilinan J."/>
            <person name="Riley R."/>
            <person name="Labutti K."/>
            <person name="Andreopoulos B."/>
            <person name="Lipzen A."/>
            <person name="Chen C."/>
            <person name="Yanf M."/>
            <person name="Daum C."/>
            <person name="Ng V."/>
            <person name="Clum A."/>
            <person name="Ohm R."/>
            <person name="Martin F."/>
            <person name="Silar P."/>
            <person name="Natvig D."/>
            <person name="Lalanne C."/>
            <person name="Gautier V."/>
            <person name="Ament-Velasquez S.L."/>
            <person name="Kruys A."/>
            <person name="Hutchinson M.I."/>
            <person name="Powell A.J."/>
            <person name="Barry K."/>
            <person name="Miller A.N."/>
            <person name="Grigoriev I.V."/>
            <person name="Debuchy R."/>
            <person name="Gladieux P."/>
            <person name="Thoren M.H."/>
            <person name="Johannesson H."/>
        </authorList>
    </citation>
    <scope>NUCLEOTIDE SEQUENCE</scope>
    <source>
        <strain evidence="2">PSN293</strain>
    </source>
</reference>
<feature type="compositionally biased region" description="Low complexity" evidence="1">
    <location>
        <begin position="743"/>
        <end position="765"/>
    </location>
</feature>
<feature type="region of interest" description="Disordered" evidence="1">
    <location>
        <begin position="161"/>
        <end position="194"/>
    </location>
</feature>
<feature type="region of interest" description="Disordered" evidence="1">
    <location>
        <begin position="800"/>
        <end position="833"/>
    </location>
</feature>
<feature type="region of interest" description="Disordered" evidence="1">
    <location>
        <begin position="583"/>
        <end position="602"/>
    </location>
</feature>
<dbReference type="EMBL" id="MU858070">
    <property type="protein sequence ID" value="KAK4216243.1"/>
    <property type="molecule type" value="Genomic_DNA"/>
</dbReference>
<feature type="compositionally biased region" description="Low complexity" evidence="1">
    <location>
        <begin position="721"/>
        <end position="732"/>
    </location>
</feature>
<feature type="compositionally biased region" description="Low complexity" evidence="1">
    <location>
        <begin position="109"/>
        <end position="129"/>
    </location>
</feature>
<dbReference type="Proteomes" id="UP001301769">
    <property type="component" value="Unassembled WGS sequence"/>
</dbReference>
<sequence>MESRKHQQQHPPPWSGSAGGGGGGGGRSKSGHNASVSMTQSRFVEGSMNDRVSAAPPPVFLGPNELAAYERQFYTPTTTNAPGGIGGPPKTRASFQHYPPRANREFYSRRPLSSSGPSHRSSQPQLQTQPPSPQQDNSRPQLQTRKSGFLAAVWDGVREKVNLSKSKSSSSIGRVFSKDNKTPAPPAEPATVRGPSMDIQERQAAMMPPPPVDPTVYPTKEEVMESYKNLVASGFFQAHAIQGTRHPLRQANHNHGNSAEGGGPPVPPHGGPPGSLKSFSEHMAYANSQNQRMSGSGLPSIPSGTAVQSGGGGGAVDRVPPPPPTRPPPVPGSTGMRSPQQQSNHDIPSPQRGTKRGMPVDFKEIEASTVSGGARKLVKKLRRSTSRASVNFATGGSFNSHSTAANKPRPSTSSAVAPSINMSPRPSMSSYTYNNNNNNYNNNNNNNNTAATPFPDPSSSAAAAAALSNAQNPFYVTAESFAPPPGAPPPPMVGTRTPPPKRKSKLIKLSSAGKESTGRRIIGTLGFGGLRRVPSSPSKPNKQEARPHQFFQLDQAPSLPPGGIREIQSSPVLAPATTLLPPAPILDGHGGRKSFGDTTDDTGEDYDSDAMVIDSPPPVVFQAAVARAVVAPAPSAFHYPQRQRLLHSRPLTSSGPGLRDSSRGAVSPPSHPPAVNHHYSLPATTTTSRTPTAIGNGNGNGNVNGHHRRYPSSSPIRKKPVASSSPASGSVRVLSPPPRIISKPDNTTPTKKTSSSSTKPMSPSSGNVPSARDSGLGHGNGYIHGQSYDYTVCEEMMDRDLVGGGGGGDDDDEDMENCPPTGPTAAAGAGYVW</sequence>